<dbReference type="GO" id="GO:0004315">
    <property type="term" value="F:3-oxoacyl-[acyl-carrier-protein] synthase activity"/>
    <property type="evidence" value="ECO:0007669"/>
    <property type="project" value="TreeGrafter"/>
</dbReference>
<dbReference type="PANTHER" id="PTHR11712">
    <property type="entry name" value="POLYKETIDE SYNTHASE-RELATED"/>
    <property type="match status" value="1"/>
</dbReference>
<proteinExistence type="inferred from homology"/>
<protein>
    <submittedName>
        <fullName evidence="5">Beta-ketoacyl-[acyl-carrier-protein] synthase family protein</fullName>
    </submittedName>
</protein>
<keyword evidence="6" id="KW-1185">Reference proteome</keyword>
<dbReference type="Pfam" id="PF02801">
    <property type="entry name" value="Ketoacyl-synt_C"/>
    <property type="match status" value="1"/>
</dbReference>
<gene>
    <name evidence="5" type="ORF">DJ013_13710</name>
</gene>
<dbReference type="InterPro" id="IPR016039">
    <property type="entry name" value="Thiolase-like"/>
</dbReference>
<evidence type="ECO:0000313" key="6">
    <source>
        <dbReference type="Proteomes" id="UP000249873"/>
    </source>
</evidence>
<comment type="similarity">
    <text evidence="1 3">Belongs to the thiolase-like superfamily. Beta-ketoacyl-ACP synthases family.</text>
</comment>
<evidence type="ECO:0000256" key="3">
    <source>
        <dbReference type="RuleBase" id="RU003694"/>
    </source>
</evidence>
<name>A0A2Z4GDR9_9BACT</name>
<dbReference type="Pfam" id="PF00109">
    <property type="entry name" value="ketoacyl-synt"/>
    <property type="match status" value="1"/>
</dbReference>
<dbReference type="KEGG" id="als:DJ013_13710"/>
<sequence>MSKRVFITGLGTISAIGSNVAESLSSLLQGETGIGTLKNIETKLAHMPVGEVKFTTEELKVKAGVSPEIPHSRTDLLGLIAAQEALKHAGIDDVSAFKTGIISGTSVGGMSTTEQNWKAYLDLSKSGAFLSEIESHEGGYSTEKIADSLGIKAYLNTISTACSSSSNAILLGARLIKSGFLDRVVAGGTDALSKFTMNGFNTLMILDEELCKPFDQNRKGLNLGEGAGFVVLESEKTSAGKERLAELVGYANTNDAYHQTASSPTGEGAYLAISETLKLANVKPSDVSYINAHGTGTAVNDLSEGTAIERVFGENVPPISSTKSFTGHTLGACGGIEAVFSVLAIKHGLIYPNLHFKNQMEELAFKPNLKLVENAEVNLVLSNSFGFGGNTTSLLFSKV</sequence>
<evidence type="ECO:0000259" key="4">
    <source>
        <dbReference type="PROSITE" id="PS52004"/>
    </source>
</evidence>
<reference evidence="5 6" key="1">
    <citation type="submission" date="2018-05" db="EMBL/GenBank/DDBJ databases">
        <title>Complete genome sequence of Arcticibacterium luteifluviistationis SM1504T, a cytophagaceae bacterium isolated from Arctic surface seawater.</title>
        <authorList>
            <person name="Li Y."/>
            <person name="Qin Q.-L."/>
        </authorList>
    </citation>
    <scope>NUCLEOTIDE SEQUENCE [LARGE SCALE GENOMIC DNA]</scope>
    <source>
        <strain evidence="5 6">SM1504</strain>
    </source>
</reference>
<accession>A0A2Z4GDR9</accession>
<dbReference type="Gene3D" id="3.40.47.10">
    <property type="match status" value="1"/>
</dbReference>
<dbReference type="AlphaFoldDB" id="A0A2Z4GDR9"/>
<dbReference type="InterPro" id="IPR014031">
    <property type="entry name" value="Ketoacyl_synth_C"/>
</dbReference>
<dbReference type="EMBL" id="CP029480">
    <property type="protein sequence ID" value="AWV99165.1"/>
    <property type="molecule type" value="Genomic_DNA"/>
</dbReference>
<dbReference type="PANTHER" id="PTHR11712:SF336">
    <property type="entry name" value="3-OXOACYL-[ACYL-CARRIER-PROTEIN] SYNTHASE, MITOCHONDRIAL"/>
    <property type="match status" value="1"/>
</dbReference>
<dbReference type="InterPro" id="IPR020841">
    <property type="entry name" value="PKS_Beta-ketoAc_synthase_dom"/>
</dbReference>
<dbReference type="OrthoDB" id="9808669at2"/>
<dbReference type="GO" id="GO:0005829">
    <property type="term" value="C:cytosol"/>
    <property type="evidence" value="ECO:0007669"/>
    <property type="project" value="TreeGrafter"/>
</dbReference>
<keyword evidence="2 3" id="KW-0808">Transferase</keyword>
<dbReference type="Proteomes" id="UP000249873">
    <property type="component" value="Chromosome"/>
</dbReference>
<dbReference type="InterPro" id="IPR014030">
    <property type="entry name" value="Ketoacyl_synth_N"/>
</dbReference>
<dbReference type="SUPFAM" id="SSF53901">
    <property type="entry name" value="Thiolase-like"/>
    <property type="match status" value="2"/>
</dbReference>
<dbReference type="CDD" id="cd00834">
    <property type="entry name" value="KAS_I_II"/>
    <property type="match status" value="1"/>
</dbReference>
<dbReference type="GO" id="GO:0006633">
    <property type="term" value="P:fatty acid biosynthetic process"/>
    <property type="evidence" value="ECO:0007669"/>
    <property type="project" value="TreeGrafter"/>
</dbReference>
<dbReference type="SMART" id="SM00825">
    <property type="entry name" value="PKS_KS"/>
    <property type="match status" value="1"/>
</dbReference>
<dbReference type="InterPro" id="IPR000794">
    <property type="entry name" value="Beta-ketoacyl_synthase"/>
</dbReference>
<evidence type="ECO:0000256" key="1">
    <source>
        <dbReference type="ARBA" id="ARBA00008467"/>
    </source>
</evidence>
<dbReference type="RefSeq" id="WP_111372358.1">
    <property type="nucleotide sequence ID" value="NZ_CP029480.1"/>
</dbReference>
<evidence type="ECO:0000256" key="2">
    <source>
        <dbReference type="ARBA" id="ARBA00022679"/>
    </source>
</evidence>
<dbReference type="PROSITE" id="PS52004">
    <property type="entry name" value="KS3_2"/>
    <property type="match status" value="1"/>
</dbReference>
<feature type="domain" description="Ketosynthase family 3 (KS3)" evidence="4">
    <location>
        <begin position="2"/>
        <end position="398"/>
    </location>
</feature>
<organism evidence="5 6">
    <name type="scientific">Arcticibacterium luteifluviistationis</name>
    <dbReference type="NCBI Taxonomy" id="1784714"/>
    <lineage>
        <taxon>Bacteria</taxon>
        <taxon>Pseudomonadati</taxon>
        <taxon>Bacteroidota</taxon>
        <taxon>Cytophagia</taxon>
        <taxon>Cytophagales</taxon>
        <taxon>Leadbetterellaceae</taxon>
        <taxon>Arcticibacterium</taxon>
    </lineage>
</organism>
<evidence type="ECO:0000313" key="5">
    <source>
        <dbReference type="EMBL" id="AWV99165.1"/>
    </source>
</evidence>